<feature type="domain" description="Ig-like" evidence="7">
    <location>
        <begin position="801"/>
        <end position="886"/>
    </location>
</feature>
<evidence type="ECO:0000256" key="5">
    <source>
        <dbReference type="ARBA" id="ARBA00023136"/>
    </source>
</evidence>
<dbReference type="PROSITE" id="PS50093">
    <property type="entry name" value="PKD"/>
    <property type="match status" value="5"/>
</dbReference>
<feature type="domain" description="PKD" evidence="6">
    <location>
        <begin position="140"/>
        <end position="194"/>
    </location>
</feature>
<keyword evidence="3" id="KW-0677">Repeat</keyword>
<dbReference type="NCBIfam" id="TIGR04131">
    <property type="entry name" value="Bac_Flav_CTERM"/>
    <property type="match status" value="1"/>
</dbReference>
<comment type="subcellular location">
    <subcellularLocation>
        <location evidence="1">Membrane</location>
        <topology evidence="1">Multi-pass membrane protein</topology>
    </subcellularLocation>
</comment>
<dbReference type="InterPro" id="IPR025667">
    <property type="entry name" value="SprB_repeat"/>
</dbReference>
<evidence type="ECO:0008006" key="10">
    <source>
        <dbReference type="Google" id="ProtNLM"/>
    </source>
</evidence>
<dbReference type="EMBL" id="BAABJK010000009">
    <property type="protein sequence ID" value="GAA4974535.1"/>
    <property type="molecule type" value="Genomic_DNA"/>
</dbReference>
<dbReference type="InterPro" id="IPR022409">
    <property type="entry name" value="PKD/Chitinase_dom"/>
</dbReference>
<dbReference type="Pfam" id="PF18911">
    <property type="entry name" value="PKD_4"/>
    <property type="match status" value="4"/>
</dbReference>
<name>A0ABP9HND6_9FLAO</name>
<evidence type="ECO:0000256" key="3">
    <source>
        <dbReference type="ARBA" id="ARBA00022737"/>
    </source>
</evidence>
<evidence type="ECO:0000313" key="8">
    <source>
        <dbReference type="EMBL" id="GAA4974535.1"/>
    </source>
</evidence>
<dbReference type="InterPro" id="IPR045828">
    <property type="entry name" value="PKD_Bacteroidetes"/>
</dbReference>
<evidence type="ECO:0000313" key="9">
    <source>
        <dbReference type="Proteomes" id="UP001501692"/>
    </source>
</evidence>
<reference evidence="9" key="1">
    <citation type="journal article" date="2019" name="Int. J. Syst. Evol. Microbiol.">
        <title>The Global Catalogue of Microorganisms (GCM) 10K type strain sequencing project: providing services to taxonomists for standard genome sequencing and annotation.</title>
        <authorList>
            <consortium name="The Broad Institute Genomics Platform"/>
            <consortium name="The Broad Institute Genome Sequencing Center for Infectious Disease"/>
            <person name="Wu L."/>
            <person name="Ma J."/>
        </authorList>
    </citation>
    <scope>NUCLEOTIDE SEQUENCE [LARGE SCALE GENOMIC DNA]</scope>
    <source>
        <strain evidence="9">JCM 18287</strain>
    </source>
</reference>
<evidence type="ECO:0000256" key="1">
    <source>
        <dbReference type="ARBA" id="ARBA00004141"/>
    </source>
</evidence>
<dbReference type="CDD" id="cd00146">
    <property type="entry name" value="PKD"/>
    <property type="match status" value="3"/>
</dbReference>
<gene>
    <name evidence="8" type="ORF">GCM10023315_26350</name>
</gene>
<sequence length="2029" mass="215695">MRKIFFLTTLSFIVVNLSIFAFNIIENKKETLETLTELNLFSEKKLPPSATISGTAEVCLNDTQPQITFTGSAGNAPYTFTYTVNGGANQTIVSTGNTATINASTAAAGTFTYQLVSVRDNTNDTANENGTATITVNAPPTVDFTFNNNGACAGTLINFTSTITGDGPFTYSWNFGDGITSTNANPTHTFNYVGCGTENSNVTLIVTDSNGCTSNISKIITVQEKPSLQFEDIDNRFDPFNNCGNNTTDPSYTINVGFGTGISPCVNSYNVDWGDGSAIENNVTFPATHTYTQLGSFNMRITGIGTNCDNTVTYLIKNSSNPTGSIVNPGNTVNLCTPVPAIEFAIGSWATNPPDTNYTVDFGDGTVENFTQAQLEASTFFNAADPVNSQNFPIPHTYTETSCPNSYTVFLSITTSCGQTNLTAGPIIILRKPEVAFEDPPISCVNELVQFNNTSLDGFSNNCSVNDGYFWDFGDGTTSNLRNPTHSYTAPGNYTVSLYAENSCGVTNTITKTICIEPALTAAFTLNTNNGCSPLPVQTTNTTDLSQSCGGETYLWEVAYTPEFCGTGAGQWNFTNGTDENSAAPSINFVNAGTYTLTQTITNACGSDVVSQTIEVKQPPIATINAISNFCGNASINPVATVNSCAPASESLTFSWSFPGGTPATANTLNPGTISYATPGNYQITFSVTSSCGTTTDTEDFSVNPIPAITNTTLTQTICSGTEASEIVLNSDITNTTYNWTATAPASVTGFFASGNTNTIPAQTIFNTNTTPENVTYTVTPSLNGCDGVPVTFVITVDPAPEFTSQPLPETICLGGPIATLSVSVNGPGAPSYQWYSNTIDDNTTGTIITGETNASFTPPNNPVGVTFYYCVVSFSSGAGCNEIISDTARIEIVDGIQIDTNPLPTQSICNGGDILNPLFVVHSGGTGNITYQWFSNTTNSNTGGTLISGATNINYTPPTFTTSGNYYYYVIISLDGSGCSDITSDVAEIIVADDPIITSQPLITQTLCQDTIPQDLAVVVSGGIGTVYDYQWYSNTTNSNTGGTLIPGATNSTFTPPTNTVGTLYYYCEITQANPGCSATSDTAEIIINAAPAFTSQPISETICFTETFTPLAVSFSNGVGTPSYQWYSNTTNNNTTGTPIAGETNDIYSPPSGNIGTIYYYAIITFSSGGCTEITSDVSEQTVNQTPSISDDTETICSGVTFNIIPDNSNGDTVPAGTLYTWTNPVINPAGAITGASNETLGQPNISQTLVNNTTNPATVRYTVTPISGICTGLDFNITITVNPSISITETTVNSLCYLSNSGSIDISITGGVPFTTGNPYQISWTDPNGYTNTTEDISNLEPGNYTVIINDDGGCPFTDTFTITEPDELIFSTVIFDPETISCFNANDGSIGIDISGGTLPYTYNWTLDGNPFSTDEDLSNLGPGDYQITVTDANNCTPIFQNFQIIEPPLLDVSLVNQVDIICFGDATGSIDVNTVGGRQIEITPGVFDYSYAWTGPNGFTSNIQNLTGLIAGTYNLTVTDKSGCTDNLQVILNQTDDIIIDFTATEIECYGDNNASITINNISGGNAPYTIAWSNLGSGLFQNNLSAGRYIITVTDNTNCEKQATIIIDEAPIFRITPDTTQVSCFGENDASIILNLEGGIAPVTLVWDDDATAGVERNNIGPGIYTVTITDGTPCVITETFTITEPSPLNLSAVVTDALDCDEANSGEINLIVTGGTLPLTYSWSNGATSEDLNSIPPNDYTVNITDANGCEISETWTVNRFAPLSVDVETITDFNCDTRTVNQSFEAKPSGGVPPYQLTWSSGTVSGANNEFMTPTANGLVILDVTDSFGCTISFSYNVETPILGFPDFTQSSTGFTTFGFYSKLDPIEFTNTATGDYVSISWDFGDGNFSSEENPTHTYTSEGSYIVTQTVTYPFGCVYTQVITLIIEKGYSLIMPNGFTPNNDGINDYFVPESIALSEMTFNVYNTWGALIYSETGENLQGWNGEINDLPAENGNYYYTLTAKTFYGEIITTEGSFSSLK</sequence>
<dbReference type="Pfam" id="PF13573">
    <property type="entry name" value="SprB"/>
    <property type="match status" value="5"/>
</dbReference>
<dbReference type="InterPro" id="IPR035986">
    <property type="entry name" value="PKD_dom_sf"/>
</dbReference>
<dbReference type="RefSeq" id="WP_345169630.1">
    <property type="nucleotide sequence ID" value="NZ_BAABJK010000009.1"/>
</dbReference>
<dbReference type="PANTHER" id="PTHR46730:SF1">
    <property type="entry name" value="PLAT DOMAIN-CONTAINING PROTEIN"/>
    <property type="match status" value="1"/>
</dbReference>
<feature type="domain" description="PKD" evidence="6">
    <location>
        <begin position="1875"/>
        <end position="1924"/>
    </location>
</feature>
<feature type="domain" description="PKD" evidence="6">
    <location>
        <begin position="469"/>
        <end position="523"/>
    </location>
</feature>
<keyword evidence="9" id="KW-1185">Reference proteome</keyword>
<evidence type="ECO:0000256" key="2">
    <source>
        <dbReference type="ARBA" id="ARBA00022692"/>
    </source>
</evidence>
<keyword evidence="5" id="KW-0472">Membrane</keyword>
<dbReference type="SUPFAM" id="SSF49299">
    <property type="entry name" value="PKD domain"/>
    <property type="match status" value="5"/>
</dbReference>
<dbReference type="InterPro" id="IPR026341">
    <property type="entry name" value="T9SS_type_B"/>
</dbReference>
<dbReference type="Pfam" id="PF19406">
    <property type="entry name" value="PKD_5"/>
    <property type="match status" value="2"/>
</dbReference>
<dbReference type="PROSITE" id="PS50835">
    <property type="entry name" value="IG_LIKE"/>
    <property type="match status" value="1"/>
</dbReference>
<dbReference type="InterPro" id="IPR013783">
    <property type="entry name" value="Ig-like_fold"/>
</dbReference>
<dbReference type="Gene3D" id="2.60.40.2700">
    <property type="match status" value="3"/>
</dbReference>
<dbReference type="Pfam" id="PF13585">
    <property type="entry name" value="CHU_C"/>
    <property type="match status" value="1"/>
</dbReference>
<dbReference type="Proteomes" id="UP001501692">
    <property type="component" value="Unassembled WGS sequence"/>
</dbReference>
<feature type="domain" description="PKD" evidence="6">
    <location>
        <begin position="571"/>
        <end position="616"/>
    </location>
</feature>
<evidence type="ECO:0000259" key="6">
    <source>
        <dbReference type="PROSITE" id="PS50093"/>
    </source>
</evidence>
<protein>
    <recommendedName>
        <fullName evidence="10">PKD domain-containing protein</fullName>
    </recommendedName>
</protein>
<dbReference type="PANTHER" id="PTHR46730">
    <property type="entry name" value="POLYCYSTIN-1"/>
    <property type="match status" value="1"/>
</dbReference>
<proteinExistence type="predicted"/>
<dbReference type="InterPro" id="IPR007110">
    <property type="entry name" value="Ig-like_dom"/>
</dbReference>
<dbReference type="Gene3D" id="2.60.40.740">
    <property type="match status" value="2"/>
</dbReference>
<evidence type="ECO:0000256" key="4">
    <source>
        <dbReference type="ARBA" id="ARBA00022989"/>
    </source>
</evidence>
<accession>A0ABP9HND6</accession>
<keyword evidence="4" id="KW-1133">Transmembrane helix</keyword>
<comment type="caution">
    <text evidence="8">The sequence shown here is derived from an EMBL/GenBank/DDBJ whole genome shotgun (WGS) entry which is preliminary data.</text>
</comment>
<organism evidence="8 9">
    <name type="scientific">Algibacter aquimarinus</name>
    <dbReference type="NCBI Taxonomy" id="1136748"/>
    <lineage>
        <taxon>Bacteria</taxon>
        <taxon>Pseudomonadati</taxon>
        <taxon>Bacteroidota</taxon>
        <taxon>Flavobacteriia</taxon>
        <taxon>Flavobacteriales</taxon>
        <taxon>Flavobacteriaceae</taxon>
        <taxon>Algibacter</taxon>
    </lineage>
</organism>
<feature type="domain" description="PKD" evidence="6">
    <location>
        <begin position="648"/>
        <end position="703"/>
    </location>
</feature>
<evidence type="ECO:0000259" key="7">
    <source>
        <dbReference type="PROSITE" id="PS50835"/>
    </source>
</evidence>
<dbReference type="InterPro" id="IPR000601">
    <property type="entry name" value="PKD_dom"/>
</dbReference>
<dbReference type="Gene3D" id="2.60.40.10">
    <property type="entry name" value="Immunoglobulins"/>
    <property type="match status" value="8"/>
</dbReference>
<keyword evidence="2" id="KW-0812">Transmembrane</keyword>
<dbReference type="SMART" id="SM00089">
    <property type="entry name" value="PKD"/>
    <property type="match status" value="6"/>
</dbReference>